<dbReference type="EMBL" id="MT144123">
    <property type="protein sequence ID" value="QJA49186.1"/>
    <property type="molecule type" value="Genomic_DNA"/>
</dbReference>
<dbReference type="AlphaFoldDB" id="A0A6H1ZMN4"/>
<gene>
    <name evidence="1" type="ORF">TM448A01254_0004</name>
</gene>
<evidence type="ECO:0000313" key="1">
    <source>
        <dbReference type="EMBL" id="QJA49186.1"/>
    </source>
</evidence>
<protein>
    <submittedName>
        <fullName evidence="1">Uncharacterized protein</fullName>
    </submittedName>
</protein>
<organism evidence="1">
    <name type="scientific">viral metagenome</name>
    <dbReference type="NCBI Taxonomy" id="1070528"/>
    <lineage>
        <taxon>unclassified sequences</taxon>
        <taxon>metagenomes</taxon>
        <taxon>organismal metagenomes</taxon>
    </lineage>
</organism>
<reference evidence="1" key="1">
    <citation type="submission" date="2020-03" db="EMBL/GenBank/DDBJ databases">
        <title>The deep terrestrial virosphere.</title>
        <authorList>
            <person name="Holmfeldt K."/>
            <person name="Nilsson E."/>
            <person name="Simone D."/>
            <person name="Lopez-Fernandez M."/>
            <person name="Wu X."/>
            <person name="de Brujin I."/>
            <person name="Lundin D."/>
            <person name="Andersson A."/>
            <person name="Bertilsson S."/>
            <person name="Dopson M."/>
        </authorList>
    </citation>
    <scope>NUCLEOTIDE SEQUENCE</scope>
    <source>
        <strain evidence="1">TM448A01254</strain>
    </source>
</reference>
<name>A0A6H1ZMN4_9ZZZZ</name>
<accession>A0A6H1ZMN4</accession>
<proteinExistence type="predicted"/>
<sequence>MNSIKIPLRCANCNYPDTFGSIIEAEIKYSNRDQLIVKHWNCPKCKSTTTIEFKPKQFEANPLKAIFSIKSNEDETPKKGLEDLIAGGGVEKID</sequence>